<reference evidence="3 4" key="1">
    <citation type="submission" date="2019-03" db="EMBL/GenBank/DDBJ databases">
        <authorList>
            <person name="Gaulin E."/>
            <person name="Dumas B."/>
        </authorList>
    </citation>
    <scope>NUCLEOTIDE SEQUENCE [LARGE SCALE GENOMIC DNA]</scope>
    <source>
        <strain evidence="3">CBS 568.67</strain>
    </source>
</reference>
<feature type="region of interest" description="Disordered" evidence="1">
    <location>
        <begin position="57"/>
        <end position="84"/>
    </location>
</feature>
<sequence length="275" mass="31335">MTDVDNETAREVELNIVIAYPETKKKKSTYRNVTIARVGQAALPTTLEFKTRMQKTPLFPQSDAPPTTIFPPIEKKPPEQPEAKLDTGPDATFLTGIESHYASTQSLVTRADKFPHVKDQRHAENEMPSYFLARSLAPTTEVRFDDRWRATERRQIQQNKLKTAMTSLRYQLHHPLTSHNDIDFAADVNASRPTAIHTMRQRPRRHDGSFDHPKANGGTFSLVETTPYCHFGLVIATIDRAIDDVNAKLHQRDMARHGVNLNNLLRKANRLVQHK</sequence>
<proteinExistence type="predicted"/>
<dbReference type="EMBL" id="VJMH01005869">
    <property type="protein sequence ID" value="KAF0692548.1"/>
    <property type="molecule type" value="Genomic_DNA"/>
</dbReference>
<organism evidence="3 4">
    <name type="scientific">Aphanomyces stellatus</name>
    <dbReference type="NCBI Taxonomy" id="120398"/>
    <lineage>
        <taxon>Eukaryota</taxon>
        <taxon>Sar</taxon>
        <taxon>Stramenopiles</taxon>
        <taxon>Oomycota</taxon>
        <taxon>Saprolegniomycetes</taxon>
        <taxon>Saprolegniales</taxon>
        <taxon>Verrucalvaceae</taxon>
        <taxon>Aphanomyces</taxon>
    </lineage>
</organism>
<evidence type="ECO:0000256" key="1">
    <source>
        <dbReference type="SAM" id="MobiDB-lite"/>
    </source>
</evidence>
<dbReference type="AlphaFoldDB" id="A0A485L8G7"/>
<protein>
    <submittedName>
        <fullName evidence="3">Aste57867_16360 protein</fullName>
    </submittedName>
</protein>
<reference evidence="2" key="2">
    <citation type="submission" date="2019-06" db="EMBL/GenBank/DDBJ databases">
        <title>Genomics analysis of Aphanomyces spp. identifies a new class of oomycete effector associated with host adaptation.</title>
        <authorList>
            <person name="Gaulin E."/>
        </authorList>
    </citation>
    <scope>NUCLEOTIDE SEQUENCE</scope>
    <source>
        <strain evidence="2">CBS 578.67</strain>
    </source>
</reference>
<feature type="compositionally biased region" description="Basic and acidic residues" evidence="1">
    <location>
        <begin position="73"/>
        <end position="84"/>
    </location>
</feature>
<accession>A0A485L8G7</accession>
<name>A0A485L8G7_9STRA</name>
<keyword evidence="4" id="KW-1185">Reference proteome</keyword>
<evidence type="ECO:0000313" key="2">
    <source>
        <dbReference type="EMBL" id="KAF0692548.1"/>
    </source>
</evidence>
<dbReference type="EMBL" id="CAADRA010005890">
    <property type="protein sequence ID" value="VFT93136.1"/>
    <property type="molecule type" value="Genomic_DNA"/>
</dbReference>
<dbReference type="Proteomes" id="UP000332933">
    <property type="component" value="Unassembled WGS sequence"/>
</dbReference>
<dbReference type="OrthoDB" id="29943at4764"/>
<evidence type="ECO:0000313" key="4">
    <source>
        <dbReference type="Proteomes" id="UP000332933"/>
    </source>
</evidence>
<gene>
    <name evidence="3" type="primary">Aste57867_16360</name>
    <name evidence="2" type="ORF">As57867_016303</name>
    <name evidence="3" type="ORF">ASTE57867_16360</name>
</gene>
<evidence type="ECO:0000313" key="3">
    <source>
        <dbReference type="EMBL" id="VFT93136.1"/>
    </source>
</evidence>